<dbReference type="Pfam" id="PF14897">
    <property type="entry name" value="EpsG"/>
    <property type="match status" value="1"/>
</dbReference>
<evidence type="ECO:0008006" key="4">
    <source>
        <dbReference type="Google" id="ProtNLM"/>
    </source>
</evidence>
<feature type="transmembrane region" description="Helical" evidence="1">
    <location>
        <begin position="155"/>
        <end position="177"/>
    </location>
</feature>
<feature type="transmembrane region" description="Helical" evidence="1">
    <location>
        <begin position="86"/>
        <end position="104"/>
    </location>
</feature>
<comment type="caution">
    <text evidence="2">The sequence shown here is derived from an EMBL/GenBank/DDBJ whole genome shotgun (WGS) entry which is preliminary data.</text>
</comment>
<evidence type="ECO:0000256" key="1">
    <source>
        <dbReference type="SAM" id="Phobius"/>
    </source>
</evidence>
<feature type="transmembrane region" description="Helical" evidence="1">
    <location>
        <begin position="303"/>
        <end position="320"/>
    </location>
</feature>
<dbReference type="InterPro" id="IPR049458">
    <property type="entry name" value="EpsG-like"/>
</dbReference>
<keyword evidence="1" id="KW-0812">Transmembrane</keyword>
<evidence type="ECO:0000313" key="3">
    <source>
        <dbReference type="Proteomes" id="UP000288073"/>
    </source>
</evidence>
<sequence>MAYITGWFLSYLTLWLRWVGIRAKFPALFALLFIGVIITIRNSGTDTHSYEIWLSSVKSDTNTLSLEPGFALVAELLLRLTGSEVWALRGIGVLFTLFLIVYWLRSDRYELNLITLYFIPAFVFPYGMNAVRAGLGLTLLLLAWQCLRRNKKRCFLVLALTSITFHYSMILPALLLAVPELKVKTRRQLLLLSFLILAALALAFLQQDYILAKLELYSSSESPSSASGLSRITMLASLLLGLGALPFKTKLRAWAVIFGLGVFFQGLAFVSYAGLRFLDLVAFTTPLVLLREFDHAKKHPGQSFWWGVGIAGIIGAVFFLRNALADYNGQLTGTLTPFLPYRTVFDPWP</sequence>
<feature type="transmembrane region" description="Helical" evidence="1">
    <location>
        <begin position="189"/>
        <end position="206"/>
    </location>
</feature>
<reference evidence="2 3" key="1">
    <citation type="journal article" date="2019" name="Extremophiles">
        <title>Biogeography of thermophiles and predominance of Thermus scotoductus in domestic water heaters.</title>
        <authorList>
            <person name="Wilpiszeski R.L."/>
            <person name="Zhang Z."/>
            <person name="House C.H."/>
        </authorList>
    </citation>
    <scope>NUCLEOTIDE SEQUENCE [LARGE SCALE GENOMIC DNA]</scope>
    <source>
        <strain evidence="2 3">10_S10</strain>
    </source>
</reference>
<evidence type="ECO:0000313" key="2">
    <source>
        <dbReference type="EMBL" id="RTI15653.1"/>
    </source>
</evidence>
<feature type="transmembrane region" description="Helical" evidence="1">
    <location>
        <begin position="116"/>
        <end position="143"/>
    </location>
</feature>
<feature type="transmembrane region" description="Helical" evidence="1">
    <location>
        <begin position="254"/>
        <end position="275"/>
    </location>
</feature>
<gene>
    <name evidence="2" type="ORF">CSW23_08340</name>
</gene>
<proteinExistence type="predicted"/>
<organism evidence="2 3">
    <name type="scientific">Thermus scotoductus</name>
    <dbReference type="NCBI Taxonomy" id="37636"/>
    <lineage>
        <taxon>Bacteria</taxon>
        <taxon>Thermotogati</taxon>
        <taxon>Deinococcota</taxon>
        <taxon>Deinococci</taxon>
        <taxon>Thermales</taxon>
        <taxon>Thermaceae</taxon>
        <taxon>Thermus</taxon>
    </lineage>
</organism>
<dbReference type="RefSeq" id="WP_126206758.1">
    <property type="nucleotide sequence ID" value="NZ_PEMN01000276.1"/>
</dbReference>
<accession>A0A430V0D7</accession>
<feature type="transmembrane region" description="Helical" evidence="1">
    <location>
        <begin position="226"/>
        <end position="247"/>
    </location>
</feature>
<keyword evidence="1" id="KW-0472">Membrane</keyword>
<dbReference type="AlphaFoldDB" id="A0A430V0D7"/>
<feature type="transmembrane region" description="Helical" evidence="1">
    <location>
        <begin position="21"/>
        <end position="40"/>
    </location>
</feature>
<name>A0A430V0D7_THESC</name>
<keyword evidence="1" id="KW-1133">Transmembrane helix</keyword>
<dbReference type="Proteomes" id="UP000288073">
    <property type="component" value="Unassembled WGS sequence"/>
</dbReference>
<protein>
    <recommendedName>
        <fullName evidence="4">EpsG family protein</fullName>
    </recommendedName>
</protein>
<dbReference type="EMBL" id="PEMN01000276">
    <property type="protein sequence ID" value="RTI15653.1"/>
    <property type="molecule type" value="Genomic_DNA"/>
</dbReference>